<dbReference type="InterPro" id="IPR044840">
    <property type="entry name" value="Nup188"/>
</dbReference>
<dbReference type="GO" id="GO:0051028">
    <property type="term" value="P:mRNA transport"/>
    <property type="evidence" value="ECO:0007669"/>
    <property type="project" value="UniProtKB-KW"/>
</dbReference>
<evidence type="ECO:0000256" key="6">
    <source>
        <dbReference type="ARBA" id="ARBA00023132"/>
    </source>
</evidence>
<comment type="subcellular location">
    <subcellularLocation>
        <location evidence="1">Nucleus</location>
        <location evidence="1">Nuclear pore complex</location>
    </subcellularLocation>
</comment>
<comment type="similarity">
    <text evidence="8">Belongs to the Nup188 family.</text>
</comment>
<keyword evidence="7" id="KW-0539">Nucleus</keyword>
<evidence type="ECO:0000256" key="8">
    <source>
        <dbReference type="ARBA" id="ARBA00038387"/>
    </source>
</evidence>
<dbReference type="Pfam" id="PF21093">
    <property type="entry name" value="Nup188_N-subdom_III"/>
    <property type="match status" value="1"/>
</dbReference>
<dbReference type="Gene3D" id="1.25.10.70">
    <property type="match status" value="1"/>
</dbReference>
<proteinExistence type="inferred from homology"/>
<dbReference type="InterPro" id="IPR048883">
    <property type="entry name" value="Nup188_N-subdom_III"/>
</dbReference>
<protein>
    <recommendedName>
        <fullName evidence="9">Nucleoporin NUP188</fullName>
    </recommendedName>
</protein>
<feature type="domain" description="Nuclear pore protein Nup188 C-terminal" evidence="11">
    <location>
        <begin position="1282"/>
        <end position="1589"/>
    </location>
</feature>
<evidence type="ECO:0000259" key="11">
    <source>
        <dbReference type="Pfam" id="PF18378"/>
    </source>
</evidence>
<dbReference type="InterPro" id="IPR018864">
    <property type="entry name" value="Nucleoporin_Nup188_N"/>
</dbReference>
<dbReference type="PANTHER" id="PTHR31431">
    <property type="entry name" value="NUCLEOPORIN NUP188 HOMOLOG"/>
    <property type="match status" value="1"/>
</dbReference>
<evidence type="ECO:0000313" key="13">
    <source>
        <dbReference type="EMBL" id="OVF06978.1"/>
    </source>
</evidence>
<reference evidence="13 14" key="1">
    <citation type="submission" date="2017-04" db="EMBL/GenBank/DDBJ databases">
        <title>Draft genome of the yeast Clavispora lusitaniae type strain CBS 6936.</title>
        <authorList>
            <person name="Durrens P."/>
            <person name="Klopp C."/>
            <person name="Biteau N."/>
            <person name="Fitton-Ouhabi V."/>
            <person name="Dementhon K."/>
            <person name="Accoceberry I."/>
            <person name="Sherman D.J."/>
            <person name="Noel T."/>
        </authorList>
    </citation>
    <scope>NUCLEOTIDE SEQUENCE [LARGE SCALE GENOMIC DNA]</scope>
    <source>
        <strain evidence="13 14">CBS 6936</strain>
    </source>
</reference>
<keyword evidence="4" id="KW-0653">Protein transport</keyword>
<evidence type="ECO:0000256" key="7">
    <source>
        <dbReference type="ARBA" id="ARBA00023242"/>
    </source>
</evidence>
<dbReference type="GO" id="GO:0006405">
    <property type="term" value="P:RNA export from nucleus"/>
    <property type="evidence" value="ECO:0007669"/>
    <property type="project" value="TreeGrafter"/>
</dbReference>
<keyword evidence="3" id="KW-0509">mRNA transport</keyword>
<evidence type="ECO:0000256" key="4">
    <source>
        <dbReference type="ARBA" id="ARBA00022927"/>
    </source>
</evidence>
<name>A0AA91T0C9_CLALS</name>
<evidence type="ECO:0000256" key="5">
    <source>
        <dbReference type="ARBA" id="ARBA00023010"/>
    </source>
</evidence>
<dbReference type="EMBL" id="LYUB02000016">
    <property type="protein sequence ID" value="OVF06978.1"/>
    <property type="molecule type" value="Genomic_DNA"/>
</dbReference>
<organism evidence="13 14">
    <name type="scientific">Clavispora lusitaniae</name>
    <name type="common">Candida lusitaniae</name>
    <dbReference type="NCBI Taxonomy" id="36911"/>
    <lineage>
        <taxon>Eukaryota</taxon>
        <taxon>Fungi</taxon>
        <taxon>Dikarya</taxon>
        <taxon>Ascomycota</taxon>
        <taxon>Saccharomycotina</taxon>
        <taxon>Pichiomycetes</taxon>
        <taxon>Metschnikowiaceae</taxon>
        <taxon>Clavispora</taxon>
    </lineage>
</organism>
<dbReference type="KEGG" id="clus:A9F13_16g00781"/>
<evidence type="ECO:0000259" key="12">
    <source>
        <dbReference type="Pfam" id="PF21093"/>
    </source>
</evidence>
<dbReference type="GO" id="GO:0006606">
    <property type="term" value="P:protein import into nucleus"/>
    <property type="evidence" value="ECO:0007669"/>
    <property type="project" value="TreeGrafter"/>
</dbReference>
<evidence type="ECO:0000259" key="10">
    <source>
        <dbReference type="Pfam" id="PF10487"/>
    </source>
</evidence>
<keyword evidence="2" id="KW-0813">Transport</keyword>
<evidence type="ECO:0000313" key="14">
    <source>
        <dbReference type="Proteomes" id="UP000195602"/>
    </source>
</evidence>
<dbReference type="GO" id="GO:0017056">
    <property type="term" value="F:structural constituent of nuclear pore"/>
    <property type="evidence" value="ECO:0007669"/>
    <property type="project" value="InterPro"/>
</dbReference>
<dbReference type="GO" id="GO:0044611">
    <property type="term" value="C:nuclear pore inner ring"/>
    <property type="evidence" value="ECO:0007669"/>
    <property type="project" value="TreeGrafter"/>
</dbReference>
<feature type="domain" description="Nucleoporin Nup188 N-terminal subdomain III" evidence="12">
    <location>
        <begin position="546"/>
        <end position="958"/>
    </location>
</feature>
<evidence type="ECO:0000256" key="2">
    <source>
        <dbReference type="ARBA" id="ARBA00022448"/>
    </source>
</evidence>
<comment type="caution">
    <text evidence="13">The sequence shown here is derived from an EMBL/GenBank/DDBJ whole genome shotgun (WGS) entry which is preliminary data.</text>
</comment>
<dbReference type="PANTHER" id="PTHR31431:SF1">
    <property type="entry name" value="NUCLEOPORIN NUP188"/>
    <property type="match status" value="1"/>
</dbReference>
<keyword evidence="5" id="KW-0811">Translocation</keyword>
<sequence>MDKSSSLVSKALRPMEMTSSWTFASALALLKTAPEDYISDALDDFLIHNNDVLLSPLPFERTDKSKPLDKSTKDFTLRGVLYTGVTPSLVATATSVAELCHTDFKETLRVILQTIARVPELSQPEKSVGSIPSRLPNEEDAAVERDRVSFYASVLLKERRTVIRVTAECFNNRFNEYYSSTVRNLGKSLAGEPSYTVRLVGTAQAVMRRTLSTETSSDLESSVITENVLACVDILKLICEILVSSPAIDKSVVQAWFSFMESSNFAHSLGSVIADKELFTLIQALCTIVSLQVFDLSYSHGNTAPNSYLEDGSVFLHIDNVIRDQDPNDIIKYAWLIMLYKKSIILEEFPQEQTQFLSAMRLSQVQKSMAVLQQSLDGSKVFEEVRSLNEFLKFDNVFAVVLSNMIMTALPLVSMSSNFASCVAEVLRAAPNSSVEKFFENQQAVNALILARAKFPISLEPYLKLASINGNFALHEFEELKSYMAVFDKTEFGRMYDIDSENTDLVKTSQIINLYPPFEVNHKLSFLMNYDTKAKIVPTADESKILVTFLHKYNGWAFLGRVLQNISKVFDIADQEKTSILHDMLDVLIATTEQNPPESIHVVLEYMSAYIDDSDIVDVLFRLFEQGLHNRSIELSEKLLRLFTSMMPVISHRIWPYLSASSLLPSKGKEGFHSILFGSVEMTKGDYQFTTALVKFVFSLSQNCLSLQTDYPLESKSELFSRFIEHLLFVFESYTGCKFNDGFQKLELGVLILDVLRQTLESIHLIDPGVDSHKKATHVFANASERIVDVFLSTETKFIRSATPILMMIDSVAKSVNYYEAKDFSGFFADVWIHSALSFSRLLVTIRSTINGVPSAFEKELFARLPQLVTVYSRGGHFRKLTLDLITALTNGVWQHEPMPSMLSHLGREHSRIFLNSLAVDLDNAFDDYTIKISIYDFLCAIMEANQQGLAILFISGRDVFGEFTSETKTDAQSVVSLLSILRRNVKNIKYYPHSVTVHLLDAISLAFNSWTTERDEESDVSFVEELVTMLGNFEKDANPSDSYDFIVASYQSKLYSKVAEILSLVLFTSKNDKFKQSIGNLLSREDFLSKLPEMFTIKNFQMTLYDQVALQFSNVFPDHKLTQFAVAIQKRNRFGIGAVYDLILMDTLFQRHPKWKDLRDQIIYSSANIQYFNAQLALAKSLGALITAFCRKVPTKIPREYLGLVPKLLNIRDPRDSYTEPFLVQSTAERVELGFLISYTMNNMETVKKSPETALDIIEACGDLMRTTEFSDTNGQGVPQRSLLRLIYVALSELKDEYELLIARFSVLNDVFDTVIARRTKSIVSELQNEVYLSRTHKKRDQSNLELRFDDMKLILSIMKCFLSLNLSSSLLDDLAECLANAGTVDSLLSFYSFSHLILVNEEPVCAQLSLMFIQQLLAVDTFAERFVGRNIFMVIRESVISQALRGGGITISNAPAIYKTWTSGILPILVGALVKTAQLSEVVATIRCFSKQIESCIESWARESASLQISTAGTWETTQVLLLYHMLRAVATKYLDNDAEANVPMPGLESQQKRDDFVDYINNLLKHPKFLSSRVVPSNAEEAAVIKAGGAPMQNLVSGLVEDIGELKQYLL</sequence>
<keyword evidence="6" id="KW-0906">Nuclear pore complex</keyword>
<gene>
    <name evidence="13" type="ORF">A9F13_16g00781</name>
</gene>
<feature type="domain" description="Nucleoporin Nup188 N-terminal" evidence="10">
    <location>
        <begin position="41"/>
        <end position="496"/>
    </location>
</feature>
<accession>A0AA91T0C9</accession>
<dbReference type="Pfam" id="PF10487">
    <property type="entry name" value="Nup188_N"/>
    <property type="match status" value="1"/>
</dbReference>
<dbReference type="Proteomes" id="UP000195602">
    <property type="component" value="Unassembled WGS sequence"/>
</dbReference>
<evidence type="ECO:0000256" key="1">
    <source>
        <dbReference type="ARBA" id="ARBA00004567"/>
    </source>
</evidence>
<dbReference type="Pfam" id="PF18378">
    <property type="entry name" value="Nup188_C"/>
    <property type="match status" value="1"/>
</dbReference>
<dbReference type="InterPro" id="IPR041634">
    <property type="entry name" value="Nup188_C"/>
</dbReference>
<evidence type="ECO:0000256" key="3">
    <source>
        <dbReference type="ARBA" id="ARBA00022816"/>
    </source>
</evidence>
<evidence type="ECO:0000256" key="9">
    <source>
        <dbReference type="ARBA" id="ARBA00040174"/>
    </source>
</evidence>